<dbReference type="Proteomes" id="UP000245838">
    <property type="component" value="Chromosome sggmmb4_Chromosome"/>
</dbReference>
<gene>
    <name evidence="2" type="ORF">SGGMMB4_01879</name>
</gene>
<feature type="region of interest" description="Disordered" evidence="1">
    <location>
        <begin position="34"/>
        <end position="54"/>
    </location>
</feature>
<protein>
    <submittedName>
        <fullName evidence="2">Uncharacterized protein</fullName>
    </submittedName>
</protein>
<dbReference type="RefSeq" id="WP_243466191.1">
    <property type="nucleotide sequence ID" value="NC_007712.1"/>
</dbReference>
<evidence type="ECO:0000313" key="2">
    <source>
        <dbReference type="EMBL" id="CRL44655.1"/>
    </source>
</evidence>
<sequence length="54" mass="5462">MTLNGGDGAVALFAGDIEYQGGTLRSAEVEINGIRQSGHRHPTPAGLSDGPVNG</sequence>
<reference evidence="2 3" key="1">
    <citation type="submission" date="2015-05" db="EMBL/GenBank/DDBJ databases">
        <authorList>
            <person name="Goodhead I."/>
        </authorList>
    </citation>
    <scope>NUCLEOTIDE SEQUENCE [LARGE SCALE GENOMIC DNA]</scope>
    <source>
        <strain evidence="3">morsitans</strain>
    </source>
</reference>
<proteinExistence type="predicted"/>
<evidence type="ECO:0000313" key="3">
    <source>
        <dbReference type="Proteomes" id="UP000245838"/>
    </source>
</evidence>
<organism evidence="2 3">
    <name type="scientific">Sodalis glossinidius (strain morsitans)</name>
    <dbReference type="NCBI Taxonomy" id="343509"/>
    <lineage>
        <taxon>Bacteria</taxon>
        <taxon>Pseudomonadati</taxon>
        <taxon>Pseudomonadota</taxon>
        <taxon>Gammaproteobacteria</taxon>
        <taxon>Enterobacterales</taxon>
        <taxon>Bruguierivoracaceae</taxon>
        <taxon>Sodalis</taxon>
    </lineage>
</organism>
<evidence type="ECO:0000256" key="1">
    <source>
        <dbReference type="SAM" id="MobiDB-lite"/>
    </source>
</evidence>
<dbReference type="EMBL" id="LN854557">
    <property type="protein sequence ID" value="CRL44655.1"/>
    <property type="molecule type" value="Genomic_DNA"/>
</dbReference>
<name>A0A193QIA2_SODGM</name>
<dbReference type="AlphaFoldDB" id="A0A193QIA2"/>
<accession>A0A193QIA2</accession>